<keyword evidence="2" id="KW-1185">Reference proteome</keyword>
<name>A0ABV6JUA1_9PROT</name>
<reference evidence="1 2" key="1">
    <citation type="submission" date="2024-09" db="EMBL/GenBank/DDBJ databases">
        <authorList>
            <person name="Sun Q."/>
            <person name="Mori K."/>
        </authorList>
    </citation>
    <scope>NUCLEOTIDE SEQUENCE [LARGE SCALE GENOMIC DNA]</scope>
    <source>
        <strain evidence="1 2">TBRC 5777</strain>
    </source>
</reference>
<proteinExistence type="predicted"/>
<dbReference type="EMBL" id="JBHLUN010000008">
    <property type="protein sequence ID" value="MFC0408872.1"/>
    <property type="molecule type" value="Genomic_DNA"/>
</dbReference>
<dbReference type="Proteomes" id="UP001589865">
    <property type="component" value="Unassembled WGS sequence"/>
</dbReference>
<comment type="caution">
    <text evidence="1">The sequence shown here is derived from an EMBL/GenBank/DDBJ whole genome shotgun (WGS) entry which is preliminary data.</text>
</comment>
<organism evidence="1 2">
    <name type="scientific">Roseomonas elaeocarpi</name>
    <dbReference type="NCBI Taxonomy" id="907779"/>
    <lineage>
        <taxon>Bacteria</taxon>
        <taxon>Pseudomonadati</taxon>
        <taxon>Pseudomonadota</taxon>
        <taxon>Alphaproteobacteria</taxon>
        <taxon>Acetobacterales</taxon>
        <taxon>Roseomonadaceae</taxon>
        <taxon>Roseomonas</taxon>
    </lineage>
</organism>
<sequence>MKQQKRRDSPIQSRLLVLPLVFMSGKEAPTGSNIPGATTQLFQFQTAEITTALAPA</sequence>
<accession>A0ABV6JUA1</accession>
<evidence type="ECO:0000313" key="2">
    <source>
        <dbReference type="Proteomes" id="UP001589865"/>
    </source>
</evidence>
<gene>
    <name evidence="1" type="ORF">ACFFGY_11460</name>
</gene>
<evidence type="ECO:0000313" key="1">
    <source>
        <dbReference type="EMBL" id="MFC0408872.1"/>
    </source>
</evidence>
<protein>
    <submittedName>
        <fullName evidence="1">Uncharacterized protein</fullName>
    </submittedName>
</protein>